<organism evidence="1 2">
    <name type="scientific">Chlorella ohadii</name>
    <dbReference type="NCBI Taxonomy" id="2649997"/>
    <lineage>
        <taxon>Eukaryota</taxon>
        <taxon>Viridiplantae</taxon>
        <taxon>Chlorophyta</taxon>
        <taxon>core chlorophytes</taxon>
        <taxon>Trebouxiophyceae</taxon>
        <taxon>Chlorellales</taxon>
        <taxon>Chlorellaceae</taxon>
        <taxon>Chlorella clade</taxon>
        <taxon>Chlorella</taxon>
    </lineage>
</organism>
<dbReference type="SUPFAM" id="SSF52266">
    <property type="entry name" value="SGNH hydrolase"/>
    <property type="match status" value="1"/>
</dbReference>
<evidence type="ECO:0000313" key="1">
    <source>
        <dbReference type="EMBL" id="KAI7842769.1"/>
    </source>
</evidence>
<gene>
    <name evidence="1" type="ORF">COHA_003517</name>
</gene>
<dbReference type="EMBL" id="JADXDR010000048">
    <property type="protein sequence ID" value="KAI7842769.1"/>
    <property type="molecule type" value="Genomic_DNA"/>
</dbReference>
<comment type="caution">
    <text evidence="1">The sequence shown here is derived from an EMBL/GenBank/DDBJ whole genome shotgun (WGS) entry which is preliminary data.</text>
</comment>
<sequence>MRKQQPPWQAPSLQLTRCKLRRFTPEAARKCLEGRPLVMIGDSLTRYQYIALIYFLEFGRWPAPLRGAAGHPSPVIASEWGPWSQFYQGTTTMFAGHQQCRCFRQDAFNAPEDRFYRNGNLSMTFYRWLGYPITPLAGHWGFPPFSNATQCQPGACSADPDWQLPIQDGIREVIAKLKPHTLVLNAGLWRRNRTDWPTELYDSIFEAGIKAVAPQGGQCVWKTTTLAQAGDLKVGRDRDAAAVAAAQRHGWLVTDAWGATHAAKMQLGDGIYIDPAHYKGFVYTELNQLLLNTICPAHN</sequence>
<dbReference type="AlphaFoldDB" id="A0AAD5DUQ6"/>
<reference evidence="1" key="1">
    <citation type="submission" date="2020-11" db="EMBL/GenBank/DDBJ databases">
        <title>Chlorella ohadii genome sequencing and assembly.</title>
        <authorList>
            <person name="Murik O."/>
            <person name="Treves H."/>
            <person name="Kedem I."/>
            <person name="Shotland Y."/>
            <person name="Kaplan A."/>
        </authorList>
    </citation>
    <scope>NUCLEOTIDE SEQUENCE</scope>
    <source>
        <strain evidence="1">1</strain>
    </source>
</reference>
<name>A0AAD5DUQ6_9CHLO</name>
<dbReference type="Proteomes" id="UP001205105">
    <property type="component" value="Unassembled WGS sequence"/>
</dbReference>
<protein>
    <submittedName>
        <fullName evidence="1">Uncharacterized protein</fullName>
    </submittedName>
</protein>
<proteinExistence type="predicted"/>
<keyword evidence="2" id="KW-1185">Reference proteome</keyword>
<evidence type="ECO:0000313" key="2">
    <source>
        <dbReference type="Proteomes" id="UP001205105"/>
    </source>
</evidence>
<accession>A0AAD5DUQ6</accession>